<dbReference type="Gene3D" id="3.40.1350.10">
    <property type="match status" value="1"/>
</dbReference>
<dbReference type="InterPro" id="IPR014883">
    <property type="entry name" value="VRR_NUC"/>
</dbReference>
<evidence type="ECO:0000256" key="1">
    <source>
        <dbReference type="ARBA" id="ARBA00001946"/>
    </source>
</evidence>
<gene>
    <name evidence="5" type="ORF">ERS852395_00044</name>
</gene>
<keyword evidence="2" id="KW-0540">Nuclease</keyword>
<dbReference type="AlphaFoldDB" id="A0A173WDN8"/>
<dbReference type="Proteomes" id="UP000095447">
    <property type="component" value="Unassembled WGS sequence"/>
</dbReference>
<dbReference type="RefSeq" id="WP_055052380.1">
    <property type="nucleotide sequence ID" value="NZ_CYZA01000001.1"/>
</dbReference>
<organism evidence="5 6">
    <name type="scientific">Blautia obeum</name>
    <dbReference type="NCBI Taxonomy" id="40520"/>
    <lineage>
        <taxon>Bacteria</taxon>
        <taxon>Bacillati</taxon>
        <taxon>Bacillota</taxon>
        <taxon>Clostridia</taxon>
        <taxon>Lachnospirales</taxon>
        <taxon>Lachnospiraceae</taxon>
        <taxon>Blautia</taxon>
    </lineage>
</organism>
<comment type="cofactor">
    <cofactor evidence="1">
        <name>Mg(2+)</name>
        <dbReference type="ChEBI" id="CHEBI:18420"/>
    </cofactor>
</comment>
<evidence type="ECO:0000256" key="2">
    <source>
        <dbReference type="ARBA" id="ARBA00022722"/>
    </source>
</evidence>
<evidence type="ECO:0000313" key="5">
    <source>
        <dbReference type="EMBL" id="CUN36258.1"/>
    </source>
</evidence>
<keyword evidence="3" id="KW-0378">Hydrolase</keyword>
<reference evidence="5 6" key="1">
    <citation type="submission" date="2015-09" db="EMBL/GenBank/DDBJ databases">
        <authorList>
            <consortium name="Pathogen Informatics"/>
        </authorList>
    </citation>
    <scope>NUCLEOTIDE SEQUENCE [LARGE SCALE GENOMIC DNA]</scope>
    <source>
        <strain evidence="5 6">2789STDY5608838</strain>
    </source>
</reference>
<dbReference type="InterPro" id="IPR011856">
    <property type="entry name" value="tRNA_endonuc-like_dom_sf"/>
</dbReference>
<dbReference type="SMART" id="SM00990">
    <property type="entry name" value="VRR_NUC"/>
    <property type="match status" value="1"/>
</dbReference>
<proteinExistence type="predicted"/>
<protein>
    <submittedName>
        <fullName evidence="5">VRR-NUC domain</fullName>
    </submittedName>
</protein>
<dbReference type="EMBL" id="CYZA01000001">
    <property type="protein sequence ID" value="CUN36258.1"/>
    <property type="molecule type" value="Genomic_DNA"/>
</dbReference>
<evidence type="ECO:0000313" key="6">
    <source>
        <dbReference type="Proteomes" id="UP000095447"/>
    </source>
</evidence>
<dbReference type="GO" id="GO:0004518">
    <property type="term" value="F:nuclease activity"/>
    <property type="evidence" value="ECO:0007669"/>
    <property type="project" value="UniProtKB-KW"/>
</dbReference>
<dbReference type="GO" id="GO:0003676">
    <property type="term" value="F:nucleic acid binding"/>
    <property type="evidence" value="ECO:0007669"/>
    <property type="project" value="InterPro"/>
</dbReference>
<sequence>MREKYIEQKLVREVKKRGGLCEKWNSGSSGWPDRLVLLPDGKFGLVEVKASGKKPRVLQEHRHDQLRSLGYKVFVLDDAGQIGGILDGIQTA</sequence>
<evidence type="ECO:0000259" key="4">
    <source>
        <dbReference type="SMART" id="SM00990"/>
    </source>
</evidence>
<accession>A0A173WDN8</accession>
<evidence type="ECO:0000256" key="3">
    <source>
        <dbReference type="ARBA" id="ARBA00022801"/>
    </source>
</evidence>
<name>A0A173WDN8_9FIRM</name>
<feature type="domain" description="VRR-NUC" evidence="4">
    <location>
        <begin position="1"/>
        <end position="80"/>
    </location>
</feature>
<dbReference type="GO" id="GO:0016788">
    <property type="term" value="F:hydrolase activity, acting on ester bonds"/>
    <property type="evidence" value="ECO:0007669"/>
    <property type="project" value="InterPro"/>
</dbReference>